<dbReference type="Proteomes" id="UP001054821">
    <property type="component" value="Chromosome 4"/>
</dbReference>
<sequence>MYIYVKGLFLAHLLSISWSTLYDTPKKPPLMMALKSVSRGTMQMGCANGALEVVGKVADGLKLFPGLTYLEIVKCPKLSLIPCDENGVWKNAD</sequence>
<dbReference type="AlphaFoldDB" id="A0AAD4VW35"/>
<protein>
    <submittedName>
        <fullName evidence="2">Uncharacterized protein</fullName>
    </submittedName>
</protein>
<name>A0AAD4VW35_PRUDU</name>
<comment type="caution">
    <text evidence="2">The sequence shown here is derived from an EMBL/GenBank/DDBJ whole genome shotgun (WGS) entry which is preliminary data.</text>
</comment>
<feature type="signal peptide" evidence="1">
    <location>
        <begin position="1"/>
        <end position="19"/>
    </location>
</feature>
<keyword evidence="1" id="KW-0732">Signal</keyword>
<keyword evidence="3" id="KW-1185">Reference proteome</keyword>
<dbReference type="EMBL" id="JAJFAZ020000004">
    <property type="protein sequence ID" value="KAI5332298.1"/>
    <property type="molecule type" value="Genomic_DNA"/>
</dbReference>
<proteinExistence type="predicted"/>
<gene>
    <name evidence="2" type="ORF">L3X38_022427</name>
</gene>
<organism evidence="2 3">
    <name type="scientific">Prunus dulcis</name>
    <name type="common">Almond</name>
    <name type="synonym">Amygdalus dulcis</name>
    <dbReference type="NCBI Taxonomy" id="3755"/>
    <lineage>
        <taxon>Eukaryota</taxon>
        <taxon>Viridiplantae</taxon>
        <taxon>Streptophyta</taxon>
        <taxon>Embryophyta</taxon>
        <taxon>Tracheophyta</taxon>
        <taxon>Spermatophyta</taxon>
        <taxon>Magnoliopsida</taxon>
        <taxon>eudicotyledons</taxon>
        <taxon>Gunneridae</taxon>
        <taxon>Pentapetalae</taxon>
        <taxon>rosids</taxon>
        <taxon>fabids</taxon>
        <taxon>Rosales</taxon>
        <taxon>Rosaceae</taxon>
        <taxon>Amygdaloideae</taxon>
        <taxon>Amygdaleae</taxon>
        <taxon>Prunus</taxon>
    </lineage>
</organism>
<evidence type="ECO:0000313" key="3">
    <source>
        <dbReference type="Proteomes" id="UP001054821"/>
    </source>
</evidence>
<evidence type="ECO:0000313" key="2">
    <source>
        <dbReference type="EMBL" id="KAI5332298.1"/>
    </source>
</evidence>
<accession>A0AAD4VW35</accession>
<reference evidence="2 3" key="1">
    <citation type="journal article" date="2022" name="G3 (Bethesda)">
        <title>Whole-genome sequence and methylome profiling of the almond [Prunus dulcis (Mill.) D.A. Webb] cultivar 'Nonpareil'.</title>
        <authorList>
            <person name="D'Amico-Willman K.M."/>
            <person name="Ouma W.Z."/>
            <person name="Meulia T."/>
            <person name="Sideli G.M."/>
            <person name="Gradziel T.M."/>
            <person name="Fresnedo-Ramirez J."/>
        </authorList>
    </citation>
    <scope>NUCLEOTIDE SEQUENCE [LARGE SCALE GENOMIC DNA]</scope>
    <source>
        <strain evidence="2">Clone GOH B32 T37-40</strain>
    </source>
</reference>
<evidence type="ECO:0000256" key="1">
    <source>
        <dbReference type="SAM" id="SignalP"/>
    </source>
</evidence>
<feature type="chain" id="PRO_5041997132" evidence="1">
    <location>
        <begin position="20"/>
        <end position="93"/>
    </location>
</feature>